<organism evidence="13 14">
    <name type="scientific">Portunus trituberculatus</name>
    <name type="common">Swimming crab</name>
    <name type="synonym">Neptunus trituberculatus</name>
    <dbReference type="NCBI Taxonomy" id="210409"/>
    <lineage>
        <taxon>Eukaryota</taxon>
        <taxon>Metazoa</taxon>
        <taxon>Ecdysozoa</taxon>
        <taxon>Arthropoda</taxon>
        <taxon>Crustacea</taxon>
        <taxon>Multicrustacea</taxon>
        <taxon>Malacostraca</taxon>
        <taxon>Eumalacostraca</taxon>
        <taxon>Eucarida</taxon>
        <taxon>Decapoda</taxon>
        <taxon>Pleocyemata</taxon>
        <taxon>Brachyura</taxon>
        <taxon>Eubrachyura</taxon>
        <taxon>Portunoidea</taxon>
        <taxon>Portunidae</taxon>
        <taxon>Portuninae</taxon>
        <taxon>Portunus</taxon>
    </lineage>
</organism>
<comment type="subcellular location">
    <subcellularLocation>
        <location evidence="1">Endoplasmic reticulum membrane</location>
        <topology evidence="1">Multi-pass membrane protein</topology>
    </subcellularLocation>
</comment>
<keyword evidence="8 11" id="KW-1133">Transmembrane helix</keyword>
<keyword evidence="4" id="KW-0337">GPI-anchor biosynthesis</keyword>
<dbReference type="GO" id="GO:0051267">
    <property type="term" value="F:CP2 mannose-ethanolamine phosphotransferase activity"/>
    <property type="evidence" value="ECO:0007669"/>
    <property type="project" value="TreeGrafter"/>
</dbReference>
<comment type="caution">
    <text evidence="13">The sequence shown here is derived from an EMBL/GenBank/DDBJ whole genome shotgun (WGS) entry which is preliminary data.</text>
</comment>
<evidence type="ECO:0000256" key="10">
    <source>
        <dbReference type="ARBA" id="ARBA00023180"/>
    </source>
</evidence>
<evidence type="ECO:0000256" key="5">
    <source>
        <dbReference type="ARBA" id="ARBA00022679"/>
    </source>
</evidence>
<accession>A0A5B7CHB8</accession>
<evidence type="ECO:0000256" key="9">
    <source>
        <dbReference type="ARBA" id="ARBA00023136"/>
    </source>
</evidence>
<dbReference type="AlphaFoldDB" id="A0A5B7CHB8"/>
<keyword evidence="6 11" id="KW-0812">Transmembrane</keyword>
<evidence type="ECO:0000256" key="3">
    <source>
        <dbReference type="ARBA" id="ARBA00005315"/>
    </source>
</evidence>
<comment type="similarity">
    <text evidence="3">Belongs to the PIGG/PIGN/PIGO family. PIGG subfamily.</text>
</comment>
<dbReference type="GO" id="GO:0005789">
    <property type="term" value="C:endoplasmic reticulum membrane"/>
    <property type="evidence" value="ECO:0007669"/>
    <property type="project" value="UniProtKB-SubCell"/>
</dbReference>
<evidence type="ECO:0000313" key="14">
    <source>
        <dbReference type="Proteomes" id="UP000324222"/>
    </source>
</evidence>
<keyword evidence="9 11" id="KW-0472">Membrane</keyword>
<evidence type="ECO:0000256" key="11">
    <source>
        <dbReference type="SAM" id="Phobius"/>
    </source>
</evidence>
<dbReference type="GO" id="GO:0006506">
    <property type="term" value="P:GPI anchor biosynthetic process"/>
    <property type="evidence" value="ECO:0007669"/>
    <property type="project" value="UniProtKB-UniPathway"/>
</dbReference>
<reference evidence="13 14" key="1">
    <citation type="submission" date="2019-05" db="EMBL/GenBank/DDBJ databases">
        <title>Another draft genome of Portunus trituberculatus and its Hox gene families provides insights of decapod evolution.</title>
        <authorList>
            <person name="Jeong J.-H."/>
            <person name="Song I."/>
            <person name="Kim S."/>
            <person name="Choi T."/>
            <person name="Kim D."/>
            <person name="Ryu S."/>
            <person name="Kim W."/>
        </authorList>
    </citation>
    <scope>NUCLEOTIDE SEQUENCE [LARGE SCALE GENOMIC DNA]</scope>
    <source>
        <tissue evidence="13">Muscle</tissue>
    </source>
</reference>
<dbReference type="UniPathway" id="UPA00196"/>
<feature type="transmembrane region" description="Helical" evidence="11">
    <location>
        <begin position="649"/>
        <end position="669"/>
    </location>
</feature>
<dbReference type="CDD" id="cd16024">
    <property type="entry name" value="GPI_EPT_2"/>
    <property type="match status" value="1"/>
</dbReference>
<evidence type="ECO:0000256" key="4">
    <source>
        <dbReference type="ARBA" id="ARBA00022502"/>
    </source>
</evidence>
<proteinExistence type="inferred from homology"/>
<dbReference type="OrthoDB" id="272139at2759"/>
<evidence type="ECO:0000259" key="12">
    <source>
        <dbReference type="Pfam" id="PF19316"/>
    </source>
</evidence>
<dbReference type="InterPro" id="IPR045687">
    <property type="entry name" value="PIGG/GPI7_C"/>
</dbReference>
<dbReference type="Proteomes" id="UP000324222">
    <property type="component" value="Unassembled WGS sequence"/>
</dbReference>
<evidence type="ECO:0000256" key="7">
    <source>
        <dbReference type="ARBA" id="ARBA00022824"/>
    </source>
</evidence>
<evidence type="ECO:0000256" key="2">
    <source>
        <dbReference type="ARBA" id="ARBA00004687"/>
    </source>
</evidence>
<evidence type="ECO:0000256" key="1">
    <source>
        <dbReference type="ARBA" id="ARBA00004477"/>
    </source>
</evidence>
<sequence>MRGLSPLVVEQCAVVAGLLAYLTGLVTVRPRPAGRPQDNLSRYPNDSHTAVEKVVVVVIDALRADHLATATAPLMPYLQGQLASGAARGYVVHTASPTSLVTGSVPGFMDIIENFGAGELVEDNIIRRWAAQGKRIHLYGDDTWLKVFPTQFSKHQGVTSFFVTDYTEVDHNVTQHLTKVLPSDEWDVLILHYLGLDHIGHLEGPMSHLIGPKLLEMDAVVKNIHTTLEAKGLKYLVLVCGDHGMSDAGGHGGSSHSEVTTSALFLSNTIIKKRPEKVQDARQVDLAPTLGLLTGIGVPEGSVGRPIAELLQNIPPEKRMALHNQAARQLLAIAEGSGLHLNHGNVELLFEQTTLLHERIVQDLHQNPAGSRPEVERVCKFYGDCQQEVSDALAARQQSYDLPIIYLATFALLMIFVGCMWRQLKGGSGAPRKQVVGTTVGWCAGCTFLGWLLMCAGASGSKMCHLLQPSAWLLFMAFVYVMVSLASSSSSSTITRTMHKPPDNPGSKDAVHYFLIFGTCLHSLSLLGTSLVEEEHQTLYFLTTTLHLYLIFKILRFSFQGSDGCQGHKSSAYKTTSKEEDDTSYMHLPTQVKQGNRELSLLEKAYLPQNKILLLLALSLVLSRILRAWNATGDKWRHLEDLGDILRAIGGRALVFVVVAGLVLAFLLLLHTSWPLVLIALVAIFGRHYPFLASGTFEAQVAYLAIICLYVYGLFKAKLIDLRAHNKVPKMTEAYDVEDDKMSTLLRYSYTALSLLCLLLQRIDNVGMLSFILLQNWILSRVLYRLALARHLSWEGAAMAVNWLAFTHYFNQGNSNSLTTIDMSAGFVGVSSFHPLLHGVLIATQTFGGTFLTYLAFLVHIASKDGSKERLEHLHSCVKY</sequence>
<dbReference type="Pfam" id="PF01663">
    <property type="entry name" value="Phosphodiest"/>
    <property type="match status" value="1"/>
</dbReference>
<dbReference type="Gene3D" id="3.40.720.10">
    <property type="entry name" value="Alkaline Phosphatase, subunit A"/>
    <property type="match status" value="1"/>
</dbReference>
<keyword evidence="14" id="KW-1185">Reference proteome</keyword>
<evidence type="ECO:0000256" key="8">
    <source>
        <dbReference type="ARBA" id="ARBA00022989"/>
    </source>
</evidence>
<feature type="domain" description="GPI ethanolamine phosphate transferase 2 C-terminal" evidence="12">
    <location>
        <begin position="748"/>
        <end position="853"/>
    </location>
</feature>
<feature type="transmembrane region" description="Helical" evidence="11">
    <location>
        <begin position="699"/>
        <end position="715"/>
    </location>
</feature>
<keyword evidence="7" id="KW-0256">Endoplasmic reticulum</keyword>
<evidence type="ECO:0000256" key="6">
    <source>
        <dbReference type="ARBA" id="ARBA00022692"/>
    </source>
</evidence>
<feature type="transmembrane region" description="Helical" evidence="11">
    <location>
        <begin position="836"/>
        <end position="861"/>
    </location>
</feature>
<feature type="transmembrane region" description="Helical" evidence="11">
    <location>
        <begin position="538"/>
        <end position="559"/>
    </location>
</feature>
<dbReference type="SUPFAM" id="SSF53649">
    <property type="entry name" value="Alkaline phosphatase-like"/>
    <property type="match status" value="1"/>
</dbReference>
<dbReference type="Pfam" id="PF19316">
    <property type="entry name" value="PIGO_PIGG"/>
    <property type="match status" value="1"/>
</dbReference>
<dbReference type="EMBL" id="VSRR010000036">
    <property type="protein sequence ID" value="MPC08608.1"/>
    <property type="molecule type" value="Genomic_DNA"/>
</dbReference>
<dbReference type="InterPro" id="IPR039527">
    <property type="entry name" value="PIGG/GPI7"/>
</dbReference>
<feature type="transmembrane region" description="Helical" evidence="11">
    <location>
        <begin position="404"/>
        <end position="424"/>
    </location>
</feature>
<protein>
    <submittedName>
        <fullName evidence="13">GPI ethanolamine phosphate transferase 2</fullName>
    </submittedName>
</protein>
<dbReference type="InterPro" id="IPR037674">
    <property type="entry name" value="PIG-G_N"/>
</dbReference>
<dbReference type="PANTHER" id="PTHR23072">
    <property type="entry name" value="PHOSPHATIDYLINOSITOL GLYCAN-RELATED"/>
    <property type="match status" value="1"/>
</dbReference>
<dbReference type="PANTHER" id="PTHR23072:SF0">
    <property type="entry name" value="GPI ETHANOLAMINE PHOSPHATE TRANSFERASE 2"/>
    <property type="match status" value="1"/>
</dbReference>
<feature type="transmembrane region" description="Helical" evidence="11">
    <location>
        <begin position="471"/>
        <end position="489"/>
    </location>
</feature>
<evidence type="ECO:0000313" key="13">
    <source>
        <dbReference type="EMBL" id="MPC08608.1"/>
    </source>
</evidence>
<feature type="transmembrane region" description="Helical" evidence="11">
    <location>
        <begin position="750"/>
        <end position="774"/>
    </location>
</feature>
<comment type="pathway">
    <text evidence="2">Glycolipid biosynthesis; glycosylphosphatidylinositol-anchor biosynthesis.</text>
</comment>
<dbReference type="InterPro" id="IPR002591">
    <property type="entry name" value="Phosphodiest/P_Trfase"/>
</dbReference>
<dbReference type="InterPro" id="IPR017850">
    <property type="entry name" value="Alkaline_phosphatase_core_sf"/>
</dbReference>
<feature type="transmembrane region" description="Helical" evidence="11">
    <location>
        <begin position="510"/>
        <end position="532"/>
    </location>
</feature>
<feature type="transmembrane region" description="Helical" evidence="11">
    <location>
        <begin position="436"/>
        <end position="459"/>
    </location>
</feature>
<name>A0A5B7CHB8_PORTR</name>
<keyword evidence="10" id="KW-0325">Glycoprotein</keyword>
<keyword evidence="5 13" id="KW-0808">Transferase</keyword>
<gene>
    <name evidence="13" type="primary">PIGG</name>
    <name evidence="13" type="ORF">E2C01_001197</name>
</gene>